<dbReference type="PANTHER" id="PTHR47089:SF1">
    <property type="entry name" value="GUANOSINE ABC TRANSPORTER PERMEASE PROTEIN NUPP"/>
    <property type="match status" value="1"/>
</dbReference>
<feature type="transmembrane region" description="Helical" evidence="6">
    <location>
        <begin position="330"/>
        <end position="354"/>
    </location>
</feature>
<evidence type="ECO:0000313" key="8">
    <source>
        <dbReference type="Proteomes" id="UP000886741"/>
    </source>
</evidence>
<gene>
    <name evidence="7" type="ORF">IAA83_02570</name>
</gene>
<keyword evidence="2" id="KW-1003">Cell membrane</keyword>
<feature type="transmembrane region" description="Helical" evidence="6">
    <location>
        <begin position="103"/>
        <end position="120"/>
    </location>
</feature>
<evidence type="ECO:0000313" key="7">
    <source>
        <dbReference type="EMBL" id="HIS64241.1"/>
    </source>
</evidence>
<dbReference type="InterPro" id="IPR001851">
    <property type="entry name" value="ABC_transp_permease"/>
</dbReference>
<dbReference type="AlphaFoldDB" id="A0A9D1F8Y2"/>
<feature type="transmembrane region" description="Helical" evidence="6">
    <location>
        <begin position="199"/>
        <end position="226"/>
    </location>
</feature>
<dbReference type="GO" id="GO:0005886">
    <property type="term" value="C:plasma membrane"/>
    <property type="evidence" value="ECO:0007669"/>
    <property type="project" value="UniProtKB-SubCell"/>
</dbReference>
<evidence type="ECO:0000256" key="6">
    <source>
        <dbReference type="SAM" id="Phobius"/>
    </source>
</evidence>
<evidence type="ECO:0000256" key="1">
    <source>
        <dbReference type="ARBA" id="ARBA00004651"/>
    </source>
</evidence>
<feature type="transmembrane region" description="Helical" evidence="6">
    <location>
        <begin position="296"/>
        <end position="318"/>
    </location>
</feature>
<evidence type="ECO:0000256" key="5">
    <source>
        <dbReference type="ARBA" id="ARBA00023136"/>
    </source>
</evidence>
<reference evidence="7" key="1">
    <citation type="submission" date="2020-10" db="EMBL/GenBank/DDBJ databases">
        <authorList>
            <person name="Gilroy R."/>
        </authorList>
    </citation>
    <scope>NUCLEOTIDE SEQUENCE</scope>
    <source>
        <strain evidence="7">ChiBcec16-1751</strain>
    </source>
</reference>
<feature type="transmembrane region" description="Helical" evidence="6">
    <location>
        <begin position="72"/>
        <end position="91"/>
    </location>
</feature>
<dbReference type="Pfam" id="PF02653">
    <property type="entry name" value="BPD_transp_2"/>
    <property type="match status" value="1"/>
</dbReference>
<keyword evidence="4 6" id="KW-1133">Transmembrane helix</keyword>
<feature type="transmembrane region" description="Helical" evidence="6">
    <location>
        <begin position="26"/>
        <end position="47"/>
    </location>
</feature>
<keyword evidence="5 6" id="KW-0472">Membrane</keyword>
<evidence type="ECO:0000256" key="4">
    <source>
        <dbReference type="ARBA" id="ARBA00022989"/>
    </source>
</evidence>
<proteinExistence type="predicted"/>
<dbReference type="PANTHER" id="PTHR47089">
    <property type="entry name" value="ABC TRANSPORTER, PERMEASE PROTEIN"/>
    <property type="match status" value="1"/>
</dbReference>
<sequence>MSSPAIHTAPLVRIAKRDGIALWKSCLIRLAAVFLALVLSGLFIYSLTKLNPVDVYKAMYDGAFGTSRRTWITVREVMTLLCIAIGLAPAFKMRFWNIGAEGQVLIGGIVTAGMMIHLGNTMSTPLLLLVMGVASLAAGAVWGLIPALFKARWNTNETLFTLMLNYVAIQLTSYCVSLWENPYGSNVVGQINQQTRSGWFPELFGISCGLNVLLVLVLTVGMYIYLRYSKQGYEIAVLGESVNTARYAGIKPSKVIIRTMILSGAICGLAGFIAVAGADHTISVDTAGGRGFTAIIVAWIAKFNTFVMLLISLLLVFLHQGAIEIATQFGLNDFAANVITGIILFCIIGSEFFINYRLIPRSGKEAKGA</sequence>
<name>A0A9D1F8Y2_9FIRM</name>
<accession>A0A9D1F8Y2</accession>
<evidence type="ECO:0000256" key="2">
    <source>
        <dbReference type="ARBA" id="ARBA00022475"/>
    </source>
</evidence>
<dbReference type="Proteomes" id="UP000886741">
    <property type="component" value="Unassembled WGS sequence"/>
</dbReference>
<feature type="transmembrane region" description="Helical" evidence="6">
    <location>
        <begin position="255"/>
        <end position="276"/>
    </location>
</feature>
<dbReference type="GO" id="GO:0022857">
    <property type="term" value="F:transmembrane transporter activity"/>
    <property type="evidence" value="ECO:0007669"/>
    <property type="project" value="InterPro"/>
</dbReference>
<evidence type="ECO:0000256" key="3">
    <source>
        <dbReference type="ARBA" id="ARBA00022692"/>
    </source>
</evidence>
<reference evidence="7" key="2">
    <citation type="journal article" date="2021" name="PeerJ">
        <title>Extensive microbial diversity within the chicken gut microbiome revealed by metagenomics and culture.</title>
        <authorList>
            <person name="Gilroy R."/>
            <person name="Ravi A."/>
            <person name="Getino M."/>
            <person name="Pursley I."/>
            <person name="Horton D.L."/>
            <person name="Alikhan N.F."/>
            <person name="Baker D."/>
            <person name="Gharbi K."/>
            <person name="Hall N."/>
            <person name="Watson M."/>
            <person name="Adriaenssens E.M."/>
            <person name="Foster-Nyarko E."/>
            <person name="Jarju S."/>
            <person name="Secka A."/>
            <person name="Antonio M."/>
            <person name="Oren A."/>
            <person name="Chaudhuri R.R."/>
            <person name="La Ragione R."/>
            <person name="Hildebrand F."/>
            <person name="Pallen M.J."/>
        </authorList>
    </citation>
    <scope>NUCLEOTIDE SEQUENCE</scope>
    <source>
        <strain evidence="7">ChiBcec16-1751</strain>
    </source>
</reference>
<keyword evidence="3 6" id="KW-0812">Transmembrane</keyword>
<dbReference type="EMBL" id="DVJJ01000047">
    <property type="protein sequence ID" value="HIS64241.1"/>
    <property type="molecule type" value="Genomic_DNA"/>
</dbReference>
<feature type="transmembrane region" description="Helical" evidence="6">
    <location>
        <begin position="126"/>
        <end position="147"/>
    </location>
</feature>
<comment type="caution">
    <text evidence="7">The sequence shown here is derived from an EMBL/GenBank/DDBJ whole genome shotgun (WGS) entry which is preliminary data.</text>
</comment>
<comment type="subcellular location">
    <subcellularLocation>
        <location evidence="1">Cell membrane</location>
        <topology evidence="1">Multi-pass membrane protein</topology>
    </subcellularLocation>
</comment>
<dbReference type="CDD" id="cd06580">
    <property type="entry name" value="TM_PBP1_transp_TpRbsC_like"/>
    <property type="match status" value="1"/>
</dbReference>
<protein>
    <submittedName>
        <fullName evidence="7">ABC transporter permease</fullName>
    </submittedName>
</protein>
<organism evidence="7 8">
    <name type="scientific">Candidatus Avoscillospira avistercoris</name>
    <dbReference type="NCBI Taxonomy" id="2840707"/>
    <lineage>
        <taxon>Bacteria</taxon>
        <taxon>Bacillati</taxon>
        <taxon>Bacillota</taxon>
        <taxon>Clostridia</taxon>
        <taxon>Eubacteriales</taxon>
        <taxon>Oscillospiraceae</taxon>
        <taxon>Oscillospiraceae incertae sedis</taxon>
        <taxon>Candidatus Avoscillospira</taxon>
    </lineage>
</organism>